<comment type="function">
    <text evidence="10">Catalyzes the NADPH-dependent reduction of ketopantoate into pantoic acid.</text>
</comment>
<gene>
    <name evidence="13" type="ORF">WNY58_03935</name>
</gene>
<evidence type="ECO:0000256" key="7">
    <source>
        <dbReference type="ARBA" id="ARBA00023002"/>
    </source>
</evidence>
<sequence>MNIAIWGAGGIGCYYGIKLKKAGHHVTFIARGEHLNAMQTQGLTLQHASTTYQGPVDAIHQSTWANNYTCNDFDLIILCLKSTVTATVMDEMSDWLKQGTCPLLSLQNGVDNEAQIAAVIGQERTLGGLAVRIGGHIITPGHVEVDGVAQVIFGQWPNSQHSVDKNQLTQIYNLFTAADIDTELSDDIRQALWRKLLINNGVNPLSALTELDTRQITSDPQLSRTVYTMMEEVALAARYDDVSLSKEDIDEMFTLISNFDAIKTSMLVDLEKGKPLERDAISGAVIRRCLKLNTPATTTALIDTLLRIKCDKLNAQQPAP</sequence>
<evidence type="ECO:0000259" key="11">
    <source>
        <dbReference type="Pfam" id="PF02558"/>
    </source>
</evidence>
<dbReference type="PANTHER" id="PTHR21708:SF26">
    <property type="entry name" value="2-DEHYDROPANTOATE 2-REDUCTASE"/>
    <property type="match status" value="1"/>
</dbReference>
<dbReference type="Proteomes" id="UP001449225">
    <property type="component" value="Unassembled WGS sequence"/>
</dbReference>
<dbReference type="Gene3D" id="3.40.50.720">
    <property type="entry name" value="NAD(P)-binding Rossmann-like Domain"/>
    <property type="match status" value="1"/>
</dbReference>
<evidence type="ECO:0000256" key="9">
    <source>
        <dbReference type="ARBA" id="ARBA00048793"/>
    </source>
</evidence>
<reference evidence="13 14" key="1">
    <citation type="submission" date="2024-03" db="EMBL/GenBank/DDBJ databases">
        <title>Community enrichment and isolation of bacterial strains for fucoidan degradation.</title>
        <authorList>
            <person name="Sichert A."/>
        </authorList>
    </citation>
    <scope>NUCLEOTIDE SEQUENCE [LARGE SCALE GENOMIC DNA]</scope>
    <source>
        <strain evidence="13 14">AS76</strain>
    </source>
</reference>
<evidence type="ECO:0000313" key="13">
    <source>
        <dbReference type="EMBL" id="MEM5535539.1"/>
    </source>
</evidence>
<comment type="similarity">
    <text evidence="2 10">Belongs to the ketopantoate reductase family.</text>
</comment>
<dbReference type="Pfam" id="PF08546">
    <property type="entry name" value="ApbA_C"/>
    <property type="match status" value="1"/>
</dbReference>
<dbReference type="EC" id="1.1.1.169" evidence="3 10"/>
<dbReference type="EMBL" id="JBBMRA010000002">
    <property type="protein sequence ID" value="MEM5535539.1"/>
    <property type="molecule type" value="Genomic_DNA"/>
</dbReference>
<keyword evidence="6 10" id="KW-0521">NADP</keyword>
<evidence type="ECO:0000256" key="4">
    <source>
        <dbReference type="ARBA" id="ARBA00019465"/>
    </source>
</evidence>
<dbReference type="InterPro" id="IPR013328">
    <property type="entry name" value="6PGD_dom2"/>
</dbReference>
<protein>
    <recommendedName>
        <fullName evidence="4 10">2-dehydropantoate 2-reductase</fullName>
        <ecNumber evidence="3 10">1.1.1.169</ecNumber>
    </recommendedName>
    <alternativeName>
        <fullName evidence="8 10">Ketopantoate reductase</fullName>
    </alternativeName>
</protein>
<dbReference type="Gene3D" id="1.10.1040.10">
    <property type="entry name" value="N-(1-d-carboxylethyl)-l-norvaline Dehydrogenase, domain 2"/>
    <property type="match status" value="1"/>
</dbReference>
<comment type="caution">
    <text evidence="13">The sequence shown here is derived from an EMBL/GenBank/DDBJ whole genome shotgun (WGS) entry which is preliminary data.</text>
</comment>
<dbReference type="NCBIfam" id="TIGR00745">
    <property type="entry name" value="apbA_panE"/>
    <property type="match status" value="1"/>
</dbReference>
<dbReference type="InterPro" id="IPR036291">
    <property type="entry name" value="NAD(P)-bd_dom_sf"/>
</dbReference>
<dbReference type="InterPro" id="IPR051402">
    <property type="entry name" value="KPR-Related"/>
</dbReference>
<organism evidence="13 14">
    <name type="scientific">Neptuniibacter pectenicola</name>
    <dbReference type="NCBI Taxonomy" id="1806669"/>
    <lineage>
        <taxon>Bacteria</taxon>
        <taxon>Pseudomonadati</taxon>
        <taxon>Pseudomonadota</taxon>
        <taxon>Gammaproteobacteria</taxon>
        <taxon>Oceanospirillales</taxon>
        <taxon>Oceanospirillaceae</taxon>
        <taxon>Neptuniibacter</taxon>
    </lineage>
</organism>
<feature type="domain" description="Ketopantoate reductase C-terminal" evidence="12">
    <location>
        <begin position="187"/>
        <end position="307"/>
    </location>
</feature>
<keyword evidence="7 10" id="KW-0560">Oxidoreductase</keyword>
<accession>A0ABU9TP86</accession>
<dbReference type="InterPro" id="IPR013332">
    <property type="entry name" value="KPR_N"/>
</dbReference>
<proteinExistence type="inferred from homology"/>
<dbReference type="SUPFAM" id="SSF48179">
    <property type="entry name" value="6-phosphogluconate dehydrogenase C-terminal domain-like"/>
    <property type="match status" value="1"/>
</dbReference>
<feature type="domain" description="Ketopantoate reductase N-terminal" evidence="11">
    <location>
        <begin position="3"/>
        <end position="157"/>
    </location>
</feature>
<evidence type="ECO:0000256" key="3">
    <source>
        <dbReference type="ARBA" id="ARBA00013014"/>
    </source>
</evidence>
<evidence type="ECO:0000259" key="12">
    <source>
        <dbReference type="Pfam" id="PF08546"/>
    </source>
</evidence>
<name>A0ABU9TP86_9GAMM</name>
<comment type="pathway">
    <text evidence="1 10">Cofactor biosynthesis; (R)-pantothenate biosynthesis; (R)-pantoate from 3-methyl-2-oxobutanoate: step 2/2.</text>
</comment>
<evidence type="ECO:0000256" key="2">
    <source>
        <dbReference type="ARBA" id="ARBA00007870"/>
    </source>
</evidence>
<dbReference type="InterPro" id="IPR008927">
    <property type="entry name" value="6-PGluconate_DH-like_C_sf"/>
</dbReference>
<comment type="catalytic activity">
    <reaction evidence="9 10">
        <text>(R)-pantoate + NADP(+) = 2-dehydropantoate + NADPH + H(+)</text>
        <dbReference type="Rhea" id="RHEA:16233"/>
        <dbReference type="ChEBI" id="CHEBI:11561"/>
        <dbReference type="ChEBI" id="CHEBI:15378"/>
        <dbReference type="ChEBI" id="CHEBI:15980"/>
        <dbReference type="ChEBI" id="CHEBI:57783"/>
        <dbReference type="ChEBI" id="CHEBI:58349"/>
        <dbReference type="EC" id="1.1.1.169"/>
    </reaction>
</comment>
<keyword evidence="5 10" id="KW-0566">Pantothenate biosynthesis</keyword>
<dbReference type="PANTHER" id="PTHR21708">
    <property type="entry name" value="PROBABLE 2-DEHYDROPANTOATE 2-REDUCTASE"/>
    <property type="match status" value="1"/>
</dbReference>
<dbReference type="InterPro" id="IPR003710">
    <property type="entry name" value="ApbA"/>
</dbReference>
<dbReference type="GO" id="GO:0008677">
    <property type="term" value="F:2-dehydropantoate 2-reductase activity"/>
    <property type="evidence" value="ECO:0007669"/>
    <property type="project" value="UniProtKB-EC"/>
</dbReference>
<dbReference type="RefSeq" id="WP_342853791.1">
    <property type="nucleotide sequence ID" value="NZ_JBBMRA010000002.1"/>
</dbReference>
<dbReference type="SUPFAM" id="SSF51735">
    <property type="entry name" value="NAD(P)-binding Rossmann-fold domains"/>
    <property type="match status" value="1"/>
</dbReference>
<evidence type="ECO:0000256" key="6">
    <source>
        <dbReference type="ARBA" id="ARBA00022857"/>
    </source>
</evidence>
<keyword evidence="14" id="KW-1185">Reference proteome</keyword>
<dbReference type="Pfam" id="PF02558">
    <property type="entry name" value="ApbA"/>
    <property type="match status" value="1"/>
</dbReference>
<evidence type="ECO:0000256" key="8">
    <source>
        <dbReference type="ARBA" id="ARBA00032024"/>
    </source>
</evidence>
<evidence type="ECO:0000256" key="5">
    <source>
        <dbReference type="ARBA" id="ARBA00022655"/>
    </source>
</evidence>
<dbReference type="InterPro" id="IPR013752">
    <property type="entry name" value="KPA_reductase"/>
</dbReference>
<evidence type="ECO:0000256" key="10">
    <source>
        <dbReference type="RuleBase" id="RU362068"/>
    </source>
</evidence>
<evidence type="ECO:0000256" key="1">
    <source>
        <dbReference type="ARBA" id="ARBA00004994"/>
    </source>
</evidence>
<evidence type="ECO:0000313" key="14">
    <source>
        <dbReference type="Proteomes" id="UP001449225"/>
    </source>
</evidence>